<dbReference type="PANTHER" id="PTHR46486:SF1">
    <property type="entry name" value="CCHC-TYPE DOMAIN-CONTAINING PROTEIN"/>
    <property type="match status" value="1"/>
</dbReference>
<evidence type="ECO:0000313" key="2">
    <source>
        <dbReference type="EMBL" id="KAK4030296.1"/>
    </source>
</evidence>
<sequence>MGTESPDVWPRTAEISFGNTEVTRHEFYECFEHDSNESDSIIDAVSRLPGRAFCVFRIGFKTVKDHIEFLNKFSAKESVVISCKEVRIRVRVKIVRKPQETGPTGGGKMPIAPTVDADSFPELAQRSTMSTIVVFDKAPEDPISKPDEAEIETGVARLDELGSPTREMDNDVEEEMDATELCSVSNPGEDISFSDGSIQPGPKLFDLCGTMAAKWLNSVDIDFGVQFPRLSMRTVHGFVRSLKVEPQDLLGLVAVLDTRNQVAIITFTSEAYTSSFLSQHSGIVRTELEGKEVGVVIRDRNIQEKFVRIAGIPQNLDLGVVQTRLKNFGNVIEARWERYRVSEDEVLYPVLATWMIVRMTVTKNIPSYITIGSYRAMVKYDGQKPTCRLCDDETHFSYNCPTLKRNQEPTIVQKPVPKMTKKTETIKQNPVVIPLAKHSMVSKVPLEGELQDSPSGGTQNLETETMECSTLTSSLTVPSEDNPSKPIMKSQMTAPDTETQDQEPMTIIMESMEPDMGEIEIMGPDKTKDPLRIPTVPRNKRFKPTLTAQNSKPSSGIHRLIKT</sequence>
<evidence type="ECO:0008006" key="4">
    <source>
        <dbReference type="Google" id="ProtNLM"/>
    </source>
</evidence>
<dbReference type="Proteomes" id="UP001234178">
    <property type="component" value="Unassembled WGS sequence"/>
</dbReference>
<evidence type="ECO:0000256" key="1">
    <source>
        <dbReference type="SAM" id="MobiDB-lite"/>
    </source>
</evidence>
<reference evidence="2 3" key="1">
    <citation type="journal article" date="2023" name="Nucleic Acids Res.">
        <title>The hologenome of Daphnia magna reveals possible DNA methylation and microbiome-mediated evolution of the host genome.</title>
        <authorList>
            <person name="Chaturvedi A."/>
            <person name="Li X."/>
            <person name="Dhandapani V."/>
            <person name="Marshall H."/>
            <person name="Kissane S."/>
            <person name="Cuenca-Cambronero M."/>
            <person name="Asole G."/>
            <person name="Calvet F."/>
            <person name="Ruiz-Romero M."/>
            <person name="Marangio P."/>
            <person name="Guigo R."/>
            <person name="Rago D."/>
            <person name="Mirbahai L."/>
            <person name="Eastwood N."/>
            <person name="Colbourne J.K."/>
            <person name="Zhou J."/>
            <person name="Mallon E."/>
            <person name="Orsini L."/>
        </authorList>
    </citation>
    <scope>NUCLEOTIDE SEQUENCE [LARGE SCALE GENOMIC DNA]</scope>
    <source>
        <strain evidence="2">LRV0_1</strain>
    </source>
</reference>
<accession>A0ABR0AYU2</accession>
<feature type="region of interest" description="Disordered" evidence="1">
    <location>
        <begin position="446"/>
        <end position="500"/>
    </location>
</feature>
<gene>
    <name evidence="2" type="ORF">OUZ56_023288</name>
</gene>
<dbReference type="PANTHER" id="PTHR46486">
    <property type="entry name" value="CCHC-TYPE DOMAIN-CONTAINING PROTEIN"/>
    <property type="match status" value="1"/>
</dbReference>
<feature type="region of interest" description="Disordered" evidence="1">
    <location>
        <begin position="522"/>
        <end position="563"/>
    </location>
</feature>
<dbReference type="EMBL" id="JAOYFB010000039">
    <property type="protein sequence ID" value="KAK4030296.1"/>
    <property type="molecule type" value="Genomic_DNA"/>
</dbReference>
<name>A0ABR0AYU2_9CRUS</name>
<feature type="compositionally biased region" description="Polar residues" evidence="1">
    <location>
        <begin position="452"/>
        <end position="481"/>
    </location>
</feature>
<evidence type="ECO:0000313" key="3">
    <source>
        <dbReference type="Proteomes" id="UP001234178"/>
    </source>
</evidence>
<comment type="caution">
    <text evidence="2">The sequence shown here is derived from an EMBL/GenBank/DDBJ whole genome shotgun (WGS) entry which is preliminary data.</text>
</comment>
<keyword evidence="3" id="KW-1185">Reference proteome</keyword>
<protein>
    <recommendedName>
        <fullName evidence="4">CCHC-type domain-containing protein</fullName>
    </recommendedName>
</protein>
<proteinExistence type="predicted"/>
<organism evidence="2 3">
    <name type="scientific">Daphnia magna</name>
    <dbReference type="NCBI Taxonomy" id="35525"/>
    <lineage>
        <taxon>Eukaryota</taxon>
        <taxon>Metazoa</taxon>
        <taxon>Ecdysozoa</taxon>
        <taxon>Arthropoda</taxon>
        <taxon>Crustacea</taxon>
        <taxon>Branchiopoda</taxon>
        <taxon>Diplostraca</taxon>
        <taxon>Cladocera</taxon>
        <taxon>Anomopoda</taxon>
        <taxon>Daphniidae</taxon>
        <taxon>Daphnia</taxon>
    </lineage>
</organism>